<evidence type="ECO:0000256" key="9">
    <source>
        <dbReference type="ARBA" id="ARBA00023136"/>
    </source>
</evidence>
<keyword evidence="14" id="KW-1185">Reference proteome</keyword>
<name>A0A0S3T386_PHAAN</name>
<evidence type="ECO:0000313" key="13">
    <source>
        <dbReference type="EMBL" id="BAT99563.1"/>
    </source>
</evidence>
<keyword evidence="5" id="KW-0812">Transmembrane</keyword>
<keyword evidence="7" id="KW-0677">Repeat</keyword>
<keyword evidence="11" id="KW-0325">Glycoprotein</keyword>
<keyword evidence="9" id="KW-0472">Membrane</keyword>
<evidence type="ECO:0000256" key="6">
    <source>
        <dbReference type="ARBA" id="ARBA00022729"/>
    </source>
</evidence>
<evidence type="ECO:0008006" key="15">
    <source>
        <dbReference type="Google" id="ProtNLM"/>
    </source>
</evidence>
<dbReference type="Pfam" id="PF00560">
    <property type="entry name" value="LRR_1"/>
    <property type="match status" value="1"/>
</dbReference>
<sequence length="161" mass="17611">MLPGEEDLTGAATWKESNGQRKSRMQSEAHGKHPLELGNLTALRELYIGYYNAYSGGILPEIGNLSQLVRFDAAYCGLSGDISADLGRLQNMDTLFLQVNALSSSLTLELGNLKSLKSMDLSNNVLSGEVPTSFTELKNLTLLNLNRVGVSRQLQLLLLRL</sequence>
<dbReference type="InterPro" id="IPR032675">
    <property type="entry name" value="LRR_dom_sf"/>
</dbReference>
<evidence type="ECO:0000256" key="12">
    <source>
        <dbReference type="SAM" id="MobiDB-lite"/>
    </source>
</evidence>
<dbReference type="Proteomes" id="UP000291084">
    <property type="component" value="Chromosome 10"/>
</dbReference>
<reference evidence="13 14" key="1">
    <citation type="journal article" date="2015" name="Sci. Rep.">
        <title>The power of single molecule real-time sequencing technology in the de novo assembly of a eukaryotic genome.</title>
        <authorList>
            <person name="Sakai H."/>
            <person name="Naito K."/>
            <person name="Ogiso-Tanaka E."/>
            <person name="Takahashi Y."/>
            <person name="Iseki K."/>
            <person name="Muto C."/>
            <person name="Satou K."/>
            <person name="Teruya K."/>
            <person name="Shiroma A."/>
            <person name="Shimoji M."/>
            <person name="Hirano T."/>
            <person name="Itoh T."/>
            <person name="Kaga A."/>
            <person name="Tomooka N."/>
        </authorList>
    </citation>
    <scope>NUCLEOTIDE SEQUENCE [LARGE SCALE GENOMIC DNA]</scope>
    <source>
        <strain evidence="14">cv. Shumari</strain>
    </source>
</reference>
<keyword evidence="8" id="KW-1133">Transmembrane helix</keyword>
<evidence type="ECO:0000256" key="11">
    <source>
        <dbReference type="ARBA" id="ARBA00023180"/>
    </source>
</evidence>
<proteinExistence type="inferred from homology"/>
<evidence type="ECO:0000256" key="2">
    <source>
        <dbReference type="ARBA" id="ARBA00009592"/>
    </source>
</evidence>
<dbReference type="FunFam" id="3.80.10.10:FF:000041">
    <property type="entry name" value="LRR receptor-like serine/threonine-protein kinase ERECTA"/>
    <property type="match status" value="1"/>
</dbReference>
<keyword evidence="4" id="KW-0433">Leucine-rich repeat</keyword>
<keyword evidence="3" id="KW-1003">Cell membrane</keyword>
<evidence type="ECO:0000313" key="14">
    <source>
        <dbReference type="Proteomes" id="UP000291084"/>
    </source>
</evidence>
<evidence type="ECO:0000256" key="5">
    <source>
        <dbReference type="ARBA" id="ARBA00022692"/>
    </source>
</evidence>
<protein>
    <recommendedName>
        <fullName evidence="15">Leucine-rich repeat-containing N-terminal plant-type domain-containing protein</fullName>
    </recommendedName>
</protein>
<dbReference type="EMBL" id="AP015043">
    <property type="protein sequence ID" value="BAT99563.1"/>
    <property type="molecule type" value="Genomic_DNA"/>
</dbReference>
<evidence type="ECO:0000256" key="4">
    <source>
        <dbReference type="ARBA" id="ARBA00022614"/>
    </source>
</evidence>
<comment type="subcellular location">
    <subcellularLocation>
        <location evidence="1">Cell membrane</location>
        <topology evidence="1">Single-pass type I membrane protein</topology>
    </subcellularLocation>
</comment>
<feature type="region of interest" description="Disordered" evidence="12">
    <location>
        <begin position="1"/>
        <end position="30"/>
    </location>
</feature>
<dbReference type="PANTHER" id="PTHR48052:SF15">
    <property type="entry name" value="LEUCINE-RICH REPEAT RECEPTOR-LIKE SERINE_THREONINE-PROTEIN KINASE BAM1"/>
    <property type="match status" value="1"/>
</dbReference>
<dbReference type="SUPFAM" id="SSF52058">
    <property type="entry name" value="L domain-like"/>
    <property type="match status" value="1"/>
</dbReference>
<organism evidence="13 14">
    <name type="scientific">Vigna angularis var. angularis</name>
    <dbReference type="NCBI Taxonomy" id="157739"/>
    <lineage>
        <taxon>Eukaryota</taxon>
        <taxon>Viridiplantae</taxon>
        <taxon>Streptophyta</taxon>
        <taxon>Embryophyta</taxon>
        <taxon>Tracheophyta</taxon>
        <taxon>Spermatophyta</taxon>
        <taxon>Magnoliopsida</taxon>
        <taxon>eudicotyledons</taxon>
        <taxon>Gunneridae</taxon>
        <taxon>Pentapetalae</taxon>
        <taxon>rosids</taxon>
        <taxon>fabids</taxon>
        <taxon>Fabales</taxon>
        <taxon>Fabaceae</taxon>
        <taxon>Papilionoideae</taxon>
        <taxon>50 kb inversion clade</taxon>
        <taxon>NPAAA clade</taxon>
        <taxon>indigoferoid/millettioid clade</taxon>
        <taxon>Phaseoleae</taxon>
        <taxon>Vigna</taxon>
    </lineage>
</organism>
<keyword evidence="6" id="KW-0732">Signal</keyword>
<dbReference type="AlphaFoldDB" id="A0A0S3T386"/>
<accession>A0A0S3T386</accession>
<evidence type="ECO:0000256" key="7">
    <source>
        <dbReference type="ARBA" id="ARBA00022737"/>
    </source>
</evidence>
<gene>
    <name evidence="13" type="primary">Vigan.10G101500</name>
    <name evidence="13" type="ORF">VIGAN_10101500</name>
</gene>
<dbReference type="InterPro" id="IPR001611">
    <property type="entry name" value="Leu-rich_rpt"/>
</dbReference>
<keyword evidence="10" id="KW-0675">Receptor</keyword>
<dbReference type="Gene3D" id="3.80.10.10">
    <property type="entry name" value="Ribonuclease Inhibitor"/>
    <property type="match status" value="1"/>
</dbReference>
<dbReference type="PANTHER" id="PTHR48052">
    <property type="entry name" value="UNNAMED PRODUCT"/>
    <property type="match status" value="1"/>
</dbReference>
<evidence type="ECO:0000256" key="1">
    <source>
        <dbReference type="ARBA" id="ARBA00004251"/>
    </source>
</evidence>
<dbReference type="OrthoDB" id="676979at2759"/>
<evidence type="ECO:0000256" key="10">
    <source>
        <dbReference type="ARBA" id="ARBA00023170"/>
    </source>
</evidence>
<comment type="similarity">
    <text evidence="2">Belongs to the RLP family.</text>
</comment>
<dbReference type="GO" id="GO:0005886">
    <property type="term" value="C:plasma membrane"/>
    <property type="evidence" value="ECO:0007669"/>
    <property type="project" value="UniProtKB-SubCell"/>
</dbReference>
<evidence type="ECO:0000256" key="3">
    <source>
        <dbReference type="ARBA" id="ARBA00022475"/>
    </source>
</evidence>
<evidence type="ECO:0000256" key="8">
    <source>
        <dbReference type="ARBA" id="ARBA00022989"/>
    </source>
</evidence>